<dbReference type="Proteomes" id="UP000005408">
    <property type="component" value="Unassembled WGS sequence"/>
</dbReference>
<sequence length="254" mass="29869">MSVHTYPLVLLLLPVWEISYFVRCDSLVLWYYVQPAHMDVVDSLSTASGADTVPSLDFDLITTVESENLWCEQCKVFKKNYEKLQEEHALSYNTLKKKIISTDLLIKKYKSKCEDHDQQTRKLEDSVKKQEQLQREAETLQSQLSAALRQIEPLKQEKLVHDQEKRRQLQEIQTLRDQIVAGESFKTQYEQLNRSLLEGKEKHDQEIKDANKRIRELEQSQQKQEIQLTKLKGESRNLHYRIASKSFIETPCDN</sequence>
<evidence type="ECO:0000256" key="1">
    <source>
        <dbReference type="SAM" id="Coils"/>
    </source>
</evidence>
<feature type="signal peptide" evidence="2">
    <location>
        <begin position="1"/>
        <end position="24"/>
    </location>
</feature>
<feature type="coiled-coil region" evidence="1">
    <location>
        <begin position="106"/>
        <end position="157"/>
    </location>
</feature>
<organism evidence="3 4">
    <name type="scientific">Magallana gigas</name>
    <name type="common">Pacific oyster</name>
    <name type="synonym">Crassostrea gigas</name>
    <dbReference type="NCBI Taxonomy" id="29159"/>
    <lineage>
        <taxon>Eukaryota</taxon>
        <taxon>Metazoa</taxon>
        <taxon>Spiralia</taxon>
        <taxon>Lophotrochozoa</taxon>
        <taxon>Mollusca</taxon>
        <taxon>Bivalvia</taxon>
        <taxon>Autobranchia</taxon>
        <taxon>Pteriomorphia</taxon>
        <taxon>Ostreida</taxon>
        <taxon>Ostreoidea</taxon>
        <taxon>Ostreidae</taxon>
        <taxon>Magallana</taxon>
    </lineage>
</organism>
<evidence type="ECO:0000256" key="2">
    <source>
        <dbReference type="SAM" id="SignalP"/>
    </source>
</evidence>
<feature type="chain" id="PRO_5036478518" evidence="2">
    <location>
        <begin position="25"/>
        <end position="254"/>
    </location>
</feature>
<dbReference type="EnsemblMetazoa" id="G35417.1">
    <property type="protein sequence ID" value="G35417.1:cds"/>
    <property type="gene ID" value="G35417"/>
</dbReference>
<feature type="coiled-coil region" evidence="1">
    <location>
        <begin position="193"/>
        <end position="234"/>
    </location>
</feature>
<proteinExistence type="predicted"/>
<protein>
    <submittedName>
        <fullName evidence="3">Uncharacterized protein</fullName>
    </submittedName>
</protein>
<reference evidence="3" key="1">
    <citation type="submission" date="2022-08" db="UniProtKB">
        <authorList>
            <consortium name="EnsemblMetazoa"/>
        </authorList>
    </citation>
    <scope>IDENTIFICATION</scope>
    <source>
        <strain evidence="3">05x7-T-G4-1.051#20</strain>
    </source>
</reference>
<name>A0A8W8MQ21_MAGGI</name>
<accession>A0A8W8MQ21</accession>
<dbReference type="AlphaFoldDB" id="A0A8W8MQ21"/>
<keyword evidence="4" id="KW-1185">Reference proteome</keyword>
<keyword evidence="1" id="KW-0175">Coiled coil</keyword>
<keyword evidence="2" id="KW-0732">Signal</keyword>
<evidence type="ECO:0000313" key="4">
    <source>
        <dbReference type="Proteomes" id="UP000005408"/>
    </source>
</evidence>
<evidence type="ECO:0000313" key="3">
    <source>
        <dbReference type="EnsemblMetazoa" id="G35417.1:cds"/>
    </source>
</evidence>